<evidence type="ECO:0000313" key="2">
    <source>
        <dbReference type="EMBL" id="THG30725.1"/>
    </source>
</evidence>
<dbReference type="OrthoDB" id="4989780at2"/>
<evidence type="ECO:0000256" key="1">
    <source>
        <dbReference type="SAM" id="MobiDB-lite"/>
    </source>
</evidence>
<reference evidence="2 4" key="1">
    <citation type="submission" date="2019-04" db="EMBL/GenBank/DDBJ databases">
        <authorList>
            <person name="Jiang L."/>
        </authorList>
    </citation>
    <scope>NUCLEOTIDE SEQUENCE [LARGE SCALE GENOMIC DNA]</scope>
    <source>
        <strain evidence="2 4">YIM 131853</strain>
    </source>
</reference>
<dbReference type="EMBL" id="SSSM01000004">
    <property type="protein sequence ID" value="THG30725.1"/>
    <property type="molecule type" value="Genomic_DNA"/>
</dbReference>
<proteinExistence type="predicted"/>
<dbReference type="SUPFAM" id="SSF55486">
    <property type="entry name" value="Metalloproteases ('zincins'), catalytic domain"/>
    <property type="match status" value="1"/>
</dbReference>
<organism evidence="2 4">
    <name type="scientific">Naasia lichenicola</name>
    <dbReference type="NCBI Taxonomy" id="2565933"/>
    <lineage>
        <taxon>Bacteria</taxon>
        <taxon>Bacillati</taxon>
        <taxon>Actinomycetota</taxon>
        <taxon>Actinomycetes</taxon>
        <taxon>Micrococcales</taxon>
        <taxon>Microbacteriaceae</taxon>
        <taxon>Naasia</taxon>
    </lineage>
</organism>
<name>A0A4S4FMR0_9MICO</name>
<gene>
    <name evidence="3" type="ORF">E6C64_07935</name>
    <name evidence="2" type="ORF">E6C64_08790</name>
</gene>
<dbReference type="RefSeq" id="WP_136427082.1">
    <property type="nucleotide sequence ID" value="NZ_SSSM01000003.1"/>
</dbReference>
<dbReference type="EMBL" id="SSSM01000003">
    <property type="protein sequence ID" value="THG31962.1"/>
    <property type="molecule type" value="Genomic_DNA"/>
</dbReference>
<dbReference type="AlphaFoldDB" id="A0A4S4FMR0"/>
<protein>
    <submittedName>
        <fullName evidence="2">Metallopeptidase family protein</fullName>
    </submittedName>
</protein>
<dbReference type="CDD" id="cd12954">
    <property type="entry name" value="MMP_TTHA0227_like_1"/>
    <property type="match status" value="1"/>
</dbReference>
<feature type="compositionally biased region" description="Low complexity" evidence="1">
    <location>
        <begin position="1"/>
        <end position="11"/>
    </location>
</feature>
<sequence>MARSRSVSSRVRAPRARGRDRHGRGLRSSVTGPHLPMLRGRIDLFESTVADTAEYLRGLWPELSSATFEVAGLPRAVSGPGIDRWLVIPEESRIILFRLPIERLSKLHINDEAHMRMMIEGCVLRAVGELLGRDPWDLAPDRFRHH</sequence>
<feature type="region of interest" description="Disordered" evidence="1">
    <location>
        <begin position="1"/>
        <end position="32"/>
    </location>
</feature>
<dbReference type="Proteomes" id="UP000309133">
    <property type="component" value="Unassembled WGS sequence"/>
</dbReference>
<accession>A0A4S4FMR0</accession>
<feature type="compositionally biased region" description="Basic residues" evidence="1">
    <location>
        <begin position="12"/>
        <end position="25"/>
    </location>
</feature>
<comment type="caution">
    <text evidence="2">The sequence shown here is derived from an EMBL/GenBank/DDBJ whole genome shotgun (WGS) entry which is preliminary data.</text>
</comment>
<evidence type="ECO:0000313" key="4">
    <source>
        <dbReference type="Proteomes" id="UP000309133"/>
    </source>
</evidence>
<evidence type="ECO:0000313" key="3">
    <source>
        <dbReference type="EMBL" id="THG31962.1"/>
    </source>
</evidence>
<keyword evidence="4" id="KW-1185">Reference proteome</keyword>